<reference evidence="1" key="1">
    <citation type="submission" date="2018-06" db="EMBL/GenBank/DDBJ databases">
        <authorList>
            <person name="Zhirakovskaya E."/>
        </authorList>
    </citation>
    <scope>NUCLEOTIDE SEQUENCE</scope>
</reference>
<sequence>MFDEKLNLKESLLIFFIVSFVLLLSIPVAKADGLAVEEAKTTATAPPLGAVPPPLVEAEGDLFLPPEPEEVVAEIPEPPKEDLWPLVSQGMIIRKLGHTGIITASEDEKQMLAQGDLIYLATHDESFFPDQEWVVFETIKDVIHPKTQTPMGELVHVLGLVKVIDVAEDVATARITRSHAPMKIGNPITFIESFIPLSTEKGLPPEKGSEAFVIEVKDARMNNAQHDVVYIDRGKKAGIARGDRFVIVHEGKRKSFSETVLEDNTLPYRKVGIMVVLATQADTATAKIIQSIEPIAKGDTVLFDSSEE</sequence>
<name>A0A3B1D312_9ZZZZ</name>
<accession>A0A3B1D312</accession>
<evidence type="ECO:0000313" key="1">
    <source>
        <dbReference type="EMBL" id="VAX33161.1"/>
    </source>
</evidence>
<organism evidence="1">
    <name type="scientific">hydrothermal vent metagenome</name>
    <dbReference type="NCBI Taxonomy" id="652676"/>
    <lineage>
        <taxon>unclassified sequences</taxon>
        <taxon>metagenomes</taxon>
        <taxon>ecological metagenomes</taxon>
    </lineage>
</organism>
<proteinExistence type="predicted"/>
<gene>
    <name evidence="1" type="ORF">MNBD_NITROSPIRAE01-1527</name>
</gene>
<dbReference type="EMBL" id="UOGF01000102">
    <property type="protein sequence ID" value="VAX33161.1"/>
    <property type="molecule type" value="Genomic_DNA"/>
</dbReference>
<protein>
    <submittedName>
        <fullName evidence="1">Uncharacterized protein</fullName>
    </submittedName>
</protein>
<dbReference type="AlphaFoldDB" id="A0A3B1D312"/>